<keyword evidence="2" id="KW-1185">Reference proteome</keyword>
<protein>
    <submittedName>
        <fullName evidence="1">Transposase</fullName>
    </submittedName>
</protein>
<evidence type="ECO:0000313" key="1">
    <source>
        <dbReference type="EMBL" id="MDA7027752.1"/>
    </source>
</evidence>
<proteinExistence type="predicted"/>
<feature type="non-terminal residue" evidence="1">
    <location>
        <position position="1"/>
    </location>
</feature>
<gene>
    <name evidence="1" type="ORF">PJ311_14310</name>
</gene>
<organism evidence="1 2">
    <name type="scientific">Bacillus changyiensis</name>
    <dbReference type="NCBI Taxonomy" id="3004103"/>
    <lineage>
        <taxon>Bacteria</taxon>
        <taxon>Bacillati</taxon>
        <taxon>Bacillota</taxon>
        <taxon>Bacilli</taxon>
        <taxon>Bacillales</taxon>
        <taxon>Bacillaceae</taxon>
        <taxon>Bacillus</taxon>
    </lineage>
</organism>
<comment type="caution">
    <text evidence="1">The sequence shown here is derived from an EMBL/GenBank/DDBJ whole genome shotgun (WGS) entry which is preliminary data.</text>
</comment>
<reference evidence="1 2" key="1">
    <citation type="submission" date="2023-01" db="EMBL/GenBank/DDBJ databases">
        <title>Bacillus changyiensis sp. nov., isolated from a coastal deposit.</title>
        <authorList>
            <person name="Xiao G."/>
            <person name="Lai Q."/>
            <person name="Hu Z."/>
            <person name="Shao Z."/>
        </authorList>
    </citation>
    <scope>NUCLEOTIDE SEQUENCE [LARGE SCALE GENOMIC DNA]</scope>
    <source>
        <strain evidence="1 2">CLL-7-23</strain>
    </source>
</reference>
<evidence type="ECO:0000313" key="2">
    <source>
        <dbReference type="Proteomes" id="UP001211894"/>
    </source>
</evidence>
<dbReference type="Proteomes" id="UP001211894">
    <property type="component" value="Unassembled WGS sequence"/>
</dbReference>
<sequence length="264" mass="29650">NDLQTMKTYMKKLGKMYTSSGPRIEINTYKKGSILESEENISNFSLLNQLDPEKKVDSDATSAIVTMLKKLEETDHLTFDTVMRDKDEISIHHKIHENDNPLMGPLQKGPVVYPKKLGDIRVIDGKLYNVRRWKVIKEIDVADEVAEPYYIGGRYQIYENGQIVRKYDSYGKEEVEIVDNIPHSRSNGGGHMLDSPFEGTPLEVLDYINIGSAGKNLGKKAIKKVEKATEKGVEKIIKKEGKSGIAKVETKGISKGIDNPLLPT</sequence>
<accession>A0ABT4X629</accession>
<name>A0ABT4X629_9BACI</name>
<dbReference type="EMBL" id="JAQKAB010000010">
    <property type="protein sequence ID" value="MDA7027752.1"/>
    <property type="molecule type" value="Genomic_DNA"/>
</dbReference>